<dbReference type="STRING" id="1086011.HJ01_01469"/>
<protein>
    <recommendedName>
        <fullName evidence="1">Metalloenzyme domain-containing protein</fullName>
    </recommendedName>
</protein>
<name>H7FQU6_FLAFP</name>
<dbReference type="SUPFAM" id="SSF53649">
    <property type="entry name" value="Alkaline phosphatase-like"/>
    <property type="match status" value="1"/>
</dbReference>
<dbReference type="Gene3D" id="3.40.720.10">
    <property type="entry name" value="Alkaline Phosphatase, subunit A"/>
    <property type="match status" value="1"/>
</dbReference>
<sequence>MVGQFLIYNNMKKILLILILFSAVITRAQQAENIIIITTDGFRWQEAFKGMDETLAKDKRFNQADSSYIYKKYWAENENERREKLMSFMWSVLAKKGQIYGNRTIGNKVNNANPYWFSYPGYNEIMTGYADTLINSNHYPENPNTTVLEFLNKQSKIKGKVAAFGAWGVFDNILNEKRAGFPVVSAFDKMGGKNPNENQKLINAMLADSFKPFHEEECLDVFTHYGALEELKTNKPRVLYISYGETDEWAHAGFYRSYLDAAHQVDAWIKEIWDFVQNDPQYKDKTALVFTTDHGRGDITKSEWTSHGPQIKDASEIWFAAMGPKIEAKGEMKEENQLYQNQFAQTMAKIMGYTFEANHPIANEIPGVVK</sequence>
<evidence type="ECO:0000259" key="1">
    <source>
        <dbReference type="Pfam" id="PF01676"/>
    </source>
</evidence>
<dbReference type="AlphaFoldDB" id="H7FQU6"/>
<evidence type="ECO:0000313" key="2">
    <source>
        <dbReference type="EMBL" id="EIA09083.1"/>
    </source>
</evidence>
<dbReference type="GO" id="GO:0003824">
    <property type="term" value="F:catalytic activity"/>
    <property type="evidence" value="ECO:0007669"/>
    <property type="project" value="InterPro"/>
</dbReference>
<dbReference type="Pfam" id="PF01676">
    <property type="entry name" value="Metalloenzyme"/>
    <property type="match status" value="1"/>
</dbReference>
<evidence type="ECO:0000313" key="3">
    <source>
        <dbReference type="Proteomes" id="UP000005566"/>
    </source>
</evidence>
<dbReference type="EMBL" id="AHKF01000016">
    <property type="protein sequence ID" value="EIA09083.1"/>
    <property type="molecule type" value="Genomic_DNA"/>
</dbReference>
<organism evidence="2 3">
    <name type="scientific">Flavobacterium frigoris (strain PS1)</name>
    <dbReference type="NCBI Taxonomy" id="1086011"/>
    <lineage>
        <taxon>Bacteria</taxon>
        <taxon>Pseudomonadati</taxon>
        <taxon>Bacteroidota</taxon>
        <taxon>Flavobacteriia</taxon>
        <taxon>Flavobacteriales</taxon>
        <taxon>Flavobacteriaceae</taxon>
        <taxon>Flavobacterium</taxon>
    </lineage>
</organism>
<gene>
    <name evidence="2" type="ORF">HJ01_01469</name>
</gene>
<dbReference type="InterPro" id="IPR017850">
    <property type="entry name" value="Alkaline_phosphatase_core_sf"/>
</dbReference>
<dbReference type="PATRIC" id="fig|1086011.3.peg.1439"/>
<comment type="caution">
    <text evidence="2">The sequence shown here is derived from an EMBL/GenBank/DDBJ whole genome shotgun (WGS) entry which is preliminary data.</text>
</comment>
<accession>H7FQU6</accession>
<dbReference type="Proteomes" id="UP000005566">
    <property type="component" value="Unassembled WGS sequence"/>
</dbReference>
<reference evidence="2 3" key="1">
    <citation type="journal article" date="2014" name="Acta Crystallogr. D">
        <title>Structure-based characterization and antifreeze properties of a hyperactive ice-binding protein from the Antarctic bacterium Flavobacterium frigoris PS1.</title>
        <authorList>
            <person name="Do H."/>
            <person name="Kim S.J."/>
            <person name="Kim H.J."/>
            <person name="Lee J.H."/>
        </authorList>
    </citation>
    <scope>NUCLEOTIDE SEQUENCE [LARGE SCALE GENOMIC DNA]</scope>
    <source>
        <strain evidence="2 3">PS1</strain>
    </source>
</reference>
<dbReference type="InterPro" id="IPR006124">
    <property type="entry name" value="Metalloenzyme"/>
</dbReference>
<proteinExistence type="predicted"/>
<dbReference type="eggNOG" id="COG3119">
    <property type="taxonomic scope" value="Bacteria"/>
</dbReference>
<dbReference type="GO" id="GO:0046872">
    <property type="term" value="F:metal ion binding"/>
    <property type="evidence" value="ECO:0007669"/>
    <property type="project" value="InterPro"/>
</dbReference>
<feature type="domain" description="Metalloenzyme" evidence="1">
    <location>
        <begin position="227"/>
        <end position="328"/>
    </location>
</feature>
<keyword evidence="3" id="KW-1185">Reference proteome</keyword>